<name>A0A1H1X9F9_9FLAO</name>
<sequence>MPIENIADFINELQKIPRRKDSELYFRGHSSFDYKLEPSIYRNKKLLNNEHNIFKEFILRTPSDFLNEKSALEKLVKMQHYGLPTRILDITSNPLVALYFACKGNNRTKKDGQVVAFKIPKKDIKYYDSDTVSIIANLAKRPVNFTIEDIRNLEIDEFNKQDAIALLLHEIKEEKSYFNNIIREKDIERVVAVKVKQSNSRIIKQSGAFLIFGINGNKLNPARISINWILNLKAKNVDFNINHDSKEYILDELNVLGINEATLFPELEYQAEYLTKYYGR</sequence>
<keyword evidence="3" id="KW-1185">Reference proteome</keyword>
<dbReference type="RefSeq" id="WP_092447576.1">
    <property type="nucleotide sequence ID" value="NZ_LT629774.1"/>
</dbReference>
<protein>
    <submittedName>
        <fullName evidence="2">FRG domain-containing protein</fullName>
    </submittedName>
</protein>
<evidence type="ECO:0000259" key="1">
    <source>
        <dbReference type="SMART" id="SM00901"/>
    </source>
</evidence>
<dbReference type="Proteomes" id="UP000198963">
    <property type="component" value="Chromosome I"/>
</dbReference>
<proteinExistence type="predicted"/>
<dbReference type="AlphaFoldDB" id="A0A1H1X9F9"/>
<dbReference type="SMART" id="SM00901">
    <property type="entry name" value="FRG"/>
    <property type="match status" value="1"/>
</dbReference>
<dbReference type="Pfam" id="PF08867">
    <property type="entry name" value="FRG"/>
    <property type="match status" value="1"/>
</dbReference>
<evidence type="ECO:0000313" key="2">
    <source>
        <dbReference type="EMBL" id="SDT05842.1"/>
    </source>
</evidence>
<gene>
    <name evidence="2" type="ORF">SAMN04489797_3140</name>
</gene>
<dbReference type="STRING" id="1249933.SAMN04489797_3140"/>
<accession>A0A1H1X9F9</accession>
<dbReference type="EMBL" id="LT629774">
    <property type="protein sequence ID" value="SDT05842.1"/>
    <property type="molecule type" value="Genomic_DNA"/>
</dbReference>
<dbReference type="InterPro" id="IPR014966">
    <property type="entry name" value="FRG-dom"/>
</dbReference>
<feature type="domain" description="FRG" evidence="1">
    <location>
        <begin position="20"/>
        <end position="115"/>
    </location>
</feature>
<evidence type="ECO:0000313" key="3">
    <source>
        <dbReference type="Proteomes" id="UP000198963"/>
    </source>
</evidence>
<organism evidence="2 3">
    <name type="scientific">Winogradskyella sediminis</name>
    <dbReference type="NCBI Taxonomy" id="1382466"/>
    <lineage>
        <taxon>Bacteria</taxon>
        <taxon>Pseudomonadati</taxon>
        <taxon>Bacteroidota</taxon>
        <taxon>Flavobacteriia</taxon>
        <taxon>Flavobacteriales</taxon>
        <taxon>Flavobacteriaceae</taxon>
        <taxon>Winogradskyella</taxon>
    </lineage>
</organism>
<reference evidence="2 3" key="1">
    <citation type="submission" date="2016-10" db="EMBL/GenBank/DDBJ databases">
        <authorList>
            <person name="Varghese N."/>
            <person name="Submissions S."/>
        </authorList>
    </citation>
    <scope>NUCLEOTIDE SEQUENCE [LARGE SCALE GENOMIC DNA]</scope>
    <source>
        <strain evidence="2 3">RHA_55</strain>
    </source>
</reference>